<feature type="transmembrane region" description="Helical" evidence="7">
    <location>
        <begin position="108"/>
        <end position="130"/>
    </location>
</feature>
<keyword evidence="2" id="KW-1003">Cell membrane</keyword>
<dbReference type="InterPro" id="IPR050250">
    <property type="entry name" value="Macrolide_Exporter_MacB"/>
</dbReference>
<feature type="transmembrane region" description="Helical" evidence="7">
    <location>
        <begin position="198"/>
        <end position="218"/>
    </location>
</feature>
<dbReference type="PANTHER" id="PTHR30572:SF4">
    <property type="entry name" value="ABC TRANSPORTER PERMEASE YTRF"/>
    <property type="match status" value="1"/>
</dbReference>
<evidence type="ECO:0000256" key="5">
    <source>
        <dbReference type="ARBA" id="ARBA00023136"/>
    </source>
</evidence>
<dbReference type="RefSeq" id="WP_208262031.1">
    <property type="nucleotide sequence ID" value="NZ_JAGEOJ010000023.1"/>
</dbReference>
<evidence type="ECO:0000313" key="9">
    <source>
        <dbReference type="EMBL" id="MBO2453970.1"/>
    </source>
</evidence>
<dbReference type="Pfam" id="PF02687">
    <property type="entry name" value="FtsX"/>
    <property type="match status" value="2"/>
</dbReference>
<comment type="caution">
    <text evidence="9">The sequence shown here is derived from an EMBL/GenBank/DDBJ whole genome shotgun (WGS) entry which is preliminary data.</text>
</comment>
<gene>
    <name evidence="9" type="ORF">J4573_43255</name>
</gene>
<dbReference type="EMBL" id="JAGEOJ010000023">
    <property type="protein sequence ID" value="MBO2453970.1"/>
    <property type="molecule type" value="Genomic_DNA"/>
</dbReference>
<comment type="similarity">
    <text evidence="6">Belongs to the ABC-4 integral membrane protein family.</text>
</comment>
<reference evidence="9" key="1">
    <citation type="submission" date="2021-03" db="EMBL/GenBank/DDBJ databases">
        <authorList>
            <person name="Kanchanasin P."/>
            <person name="Saeng-In P."/>
            <person name="Phongsopitanun W."/>
            <person name="Yuki M."/>
            <person name="Kudo T."/>
            <person name="Ohkuma M."/>
            <person name="Tanasupawat S."/>
        </authorList>
    </citation>
    <scope>NUCLEOTIDE SEQUENCE</scope>
    <source>
        <strain evidence="9">GKU 128</strain>
    </source>
</reference>
<feature type="transmembrane region" description="Helical" evidence="7">
    <location>
        <begin position="371"/>
        <end position="396"/>
    </location>
</feature>
<comment type="subcellular location">
    <subcellularLocation>
        <location evidence="1">Cell membrane</location>
        <topology evidence="1">Multi-pass membrane protein</topology>
    </subcellularLocation>
</comment>
<dbReference type="Proteomes" id="UP000669179">
    <property type="component" value="Unassembled WGS sequence"/>
</dbReference>
<dbReference type="GO" id="GO:0005886">
    <property type="term" value="C:plasma membrane"/>
    <property type="evidence" value="ECO:0007669"/>
    <property type="project" value="UniProtKB-SubCell"/>
</dbReference>
<name>A0A939TF39_9ACTN</name>
<evidence type="ECO:0000256" key="2">
    <source>
        <dbReference type="ARBA" id="ARBA00022475"/>
    </source>
</evidence>
<evidence type="ECO:0000256" key="7">
    <source>
        <dbReference type="SAM" id="Phobius"/>
    </source>
</evidence>
<keyword evidence="10" id="KW-1185">Reference proteome</keyword>
<organism evidence="9 10">
    <name type="scientific">Actinomadura barringtoniae</name>
    <dbReference type="NCBI Taxonomy" id="1427535"/>
    <lineage>
        <taxon>Bacteria</taxon>
        <taxon>Bacillati</taxon>
        <taxon>Actinomycetota</taxon>
        <taxon>Actinomycetes</taxon>
        <taxon>Streptosporangiales</taxon>
        <taxon>Thermomonosporaceae</taxon>
        <taxon>Actinomadura</taxon>
    </lineage>
</organism>
<evidence type="ECO:0000313" key="10">
    <source>
        <dbReference type="Proteomes" id="UP000669179"/>
    </source>
</evidence>
<keyword evidence="3 7" id="KW-0812">Transmembrane</keyword>
<feature type="transmembrane region" description="Helical" evidence="7">
    <location>
        <begin position="12"/>
        <end position="33"/>
    </location>
</feature>
<keyword evidence="4 7" id="KW-1133">Transmembrane helix</keyword>
<feature type="transmembrane region" description="Helical" evidence="7">
    <location>
        <begin position="150"/>
        <end position="171"/>
    </location>
</feature>
<dbReference type="PANTHER" id="PTHR30572">
    <property type="entry name" value="MEMBRANE COMPONENT OF TRANSPORTER-RELATED"/>
    <property type="match status" value="1"/>
</dbReference>
<feature type="domain" description="ABC3 transporter permease C-terminal" evidence="8">
    <location>
        <begin position="330"/>
        <end position="443"/>
    </location>
</feature>
<accession>A0A939TF39</accession>
<dbReference type="AlphaFoldDB" id="A0A939TF39"/>
<keyword evidence="5 7" id="KW-0472">Membrane</keyword>
<sequence>MFGLALKSLRHRAGGFVASFLAMFLGATMVMAFGSMFDTASGDVPAASRETLVTMASVVGGWGLLLVVFAVVSTLTLSVRQRAGEMALLKSVGATPAQIGRLIVGETALLALAAGALAIVPAVLGGAALLEMLKSSGQVDESVGFSFGAISVPMGLGITFVASTVAALITVRRATRVRVTEAVADAAAGSSKMSKKRIVGAVLFTLLGLDLAVVTATVMRGSGSDAMSTAGQACIYASIGMALLGPVMIRLVVRLVAVPLELFGGAAGHLAVSNLRQRTGQLASALTPIVLFTAIGTGTLYMQSTENAAMAAAGLAKTADQKGIETLNFVVIGMIVLFTAIMLINTLVAATTYRRREFGQQRLAGATPKQVLGMVAVEGAVLTGTGVVLGTFASLFTILPYASNRLDSATPDGTPLIYAGVVVLAAALTMVTVYGAARRAIRTRAVEAVAA</sequence>
<evidence type="ECO:0000259" key="8">
    <source>
        <dbReference type="Pfam" id="PF02687"/>
    </source>
</evidence>
<feature type="transmembrane region" description="Helical" evidence="7">
    <location>
        <begin position="282"/>
        <end position="302"/>
    </location>
</feature>
<dbReference type="InterPro" id="IPR003838">
    <property type="entry name" value="ABC3_permease_C"/>
</dbReference>
<dbReference type="GO" id="GO:0022857">
    <property type="term" value="F:transmembrane transporter activity"/>
    <property type="evidence" value="ECO:0007669"/>
    <property type="project" value="TreeGrafter"/>
</dbReference>
<evidence type="ECO:0000256" key="1">
    <source>
        <dbReference type="ARBA" id="ARBA00004651"/>
    </source>
</evidence>
<evidence type="ECO:0000256" key="3">
    <source>
        <dbReference type="ARBA" id="ARBA00022692"/>
    </source>
</evidence>
<feature type="transmembrane region" description="Helical" evidence="7">
    <location>
        <begin position="53"/>
        <end position="77"/>
    </location>
</feature>
<feature type="transmembrane region" description="Helical" evidence="7">
    <location>
        <begin position="416"/>
        <end position="437"/>
    </location>
</feature>
<protein>
    <submittedName>
        <fullName evidence="9">FtsX-like permease family protein</fullName>
    </submittedName>
</protein>
<feature type="domain" description="ABC3 transporter permease C-terminal" evidence="8">
    <location>
        <begin position="62"/>
        <end position="174"/>
    </location>
</feature>
<evidence type="ECO:0000256" key="6">
    <source>
        <dbReference type="ARBA" id="ARBA00038076"/>
    </source>
</evidence>
<proteinExistence type="inferred from homology"/>
<feature type="transmembrane region" description="Helical" evidence="7">
    <location>
        <begin position="329"/>
        <end position="350"/>
    </location>
</feature>
<evidence type="ECO:0000256" key="4">
    <source>
        <dbReference type="ARBA" id="ARBA00022989"/>
    </source>
</evidence>